<dbReference type="AlphaFoldDB" id="A0A7X0SLI3"/>
<dbReference type="PANTHER" id="PTHR43280">
    <property type="entry name" value="ARAC-FAMILY TRANSCRIPTIONAL REGULATOR"/>
    <property type="match status" value="1"/>
</dbReference>
<dbReference type="InterPro" id="IPR009057">
    <property type="entry name" value="Homeodomain-like_sf"/>
</dbReference>
<dbReference type="PRINTS" id="PR00032">
    <property type="entry name" value="HTHARAC"/>
</dbReference>
<evidence type="ECO:0000313" key="5">
    <source>
        <dbReference type="EMBL" id="MBB6731039.1"/>
    </source>
</evidence>
<keyword evidence="6" id="KW-1185">Reference proteome</keyword>
<dbReference type="SUPFAM" id="SSF51215">
    <property type="entry name" value="Regulatory protein AraC"/>
    <property type="match status" value="1"/>
</dbReference>
<dbReference type="PROSITE" id="PS00041">
    <property type="entry name" value="HTH_ARAC_FAMILY_1"/>
    <property type="match status" value="1"/>
</dbReference>
<feature type="domain" description="HTH araC/xylS-type" evidence="4">
    <location>
        <begin position="172"/>
        <end position="270"/>
    </location>
</feature>
<evidence type="ECO:0000259" key="4">
    <source>
        <dbReference type="PROSITE" id="PS01124"/>
    </source>
</evidence>
<evidence type="ECO:0000313" key="6">
    <source>
        <dbReference type="Proteomes" id="UP000564644"/>
    </source>
</evidence>
<gene>
    <name evidence="5" type="ORF">H7C18_08995</name>
</gene>
<dbReference type="RefSeq" id="WP_185128686.1">
    <property type="nucleotide sequence ID" value="NZ_JACJVO010000009.1"/>
</dbReference>
<dbReference type="SMART" id="SM00342">
    <property type="entry name" value="HTH_ARAC"/>
    <property type="match status" value="1"/>
</dbReference>
<evidence type="ECO:0000256" key="1">
    <source>
        <dbReference type="ARBA" id="ARBA00023015"/>
    </source>
</evidence>
<dbReference type="InterPro" id="IPR018062">
    <property type="entry name" value="HTH_AraC-typ_CS"/>
</dbReference>
<dbReference type="Proteomes" id="UP000564644">
    <property type="component" value="Unassembled WGS sequence"/>
</dbReference>
<keyword evidence="2" id="KW-0238">DNA-binding</keyword>
<dbReference type="InterPro" id="IPR037923">
    <property type="entry name" value="HTH-like"/>
</dbReference>
<dbReference type="PANTHER" id="PTHR43280:SF29">
    <property type="entry name" value="ARAC-FAMILY TRANSCRIPTIONAL REGULATOR"/>
    <property type="match status" value="1"/>
</dbReference>
<proteinExistence type="predicted"/>
<dbReference type="PROSITE" id="PS01124">
    <property type="entry name" value="HTH_ARAC_FAMILY_2"/>
    <property type="match status" value="1"/>
</dbReference>
<accession>A0A7X0SLI3</accession>
<keyword evidence="1" id="KW-0805">Transcription regulation</keyword>
<dbReference type="SUPFAM" id="SSF46689">
    <property type="entry name" value="Homeodomain-like"/>
    <property type="match status" value="2"/>
</dbReference>
<dbReference type="EMBL" id="JACJVO010000009">
    <property type="protein sequence ID" value="MBB6731039.1"/>
    <property type="molecule type" value="Genomic_DNA"/>
</dbReference>
<protein>
    <submittedName>
        <fullName evidence="5">Helix-turn-helix transcriptional regulator</fullName>
    </submittedName>
</protein>
<reference evidence="5 6" key="1">
    <citation type="submission" date="2020-08" db="EMBL/GenBank/DDBJ databases">
        <title>Cohnella phylogeny.</title>
        <authorList>
            <person name="Dunlap C."/>
        </authorList>
    </citation>
    <scope>NUCLEOTIDE SEQUENCE [LARGE SCALE GENOMIC DNA]</scope>
    <source>
        <strain evidence="5 6">CBP 2801</strain>
    </source>
</reference>
<evidence type="ECO:0000256" key="3">
    <source>
        <dbReference type="ARBA" id="ARBA00023163"/>
    </source>
</evidence>
<dbReference type="InterPro" id="IPR018060">
    <property type="entry name" value="HTH_AraC"/>
</dbReference>
<evidence type="ECO:0000256" key="2">
    <source>
        <dbReference type="ARBA" id="ARBA00023125"/>
    </source>
</evidence>
<dbReference type="Gene3D" id="1.10.10.60">
    <property type="entry name" value="Homeodomain-like"/>
    <property type="match status" value="2"/>
</dbReference>
<name>A0A7X0SLI3_9BACL</name>
<dbReference type="GO" id="GO:0003700">
    <property type="term" value="F:DNA-binding transcription factor activity"/>
    <property type="evidence" value="ECO:0007669"/>
    <property type="project" value="InterPro"/>
</dbReference>
<dbReference type="GO" id="GO:0043565">
    <property type="term" value="F:sequence-specific DNA binding"/>
    <property type="evidence" value="ECO:0007669"/>
    <property type="project" value="InterPro"/>
</dbReference>
<organism evidence="5 6">
    <name type="scientific">Cohnella zeiphila</name>
    <dbReference type="NCBI Taxonomy" id="2761120"/>
    <lineage>
        <taxon>Bacteria</taxon>
        <taxon>Bacillati</taxon>
        <taxon>Bacillota</taxon>
        <taxon>Bacilli</taxon>
        <taxon>Bacillales</taxon>
        <taxon>Paenibacillaceae</taxon>
        <taxon>Cohnella</taxon>
    </lineage>
</organism>
<sequence>MDVDWGELAGQFARAALTIEGVYRTALEPGVYGGHSRAHPTPHSGFVFALQGSAAFAFDGVSCELSPGKIVHGAKDAELTLTVGAAGFEYVLVHYSLAGTGAEPEPYAHKHFLIDAGTRPPAVEPLLKLHEAARRPDAFSALKSRELFYAVLHEALTGARQRSHGAENDAVERAISHIHERYAEPLTLASLAERHGIKPKRFAYLFRQYAGLYPIDYLIRHRIERAKELLASQSLAVSEVAESVGYADAHYFSRLFRRHTGRSPSSFRDKSGNRPPGI</sequence>
<comment type="caution">
    <text evidence="5">The sequence shown here is derived from an EMBL/GenBank/DDBJ whole genome shotgun (WGS) entry which is preliminary data.</text>
</comment>
<dbReference type="Pfam" id="PF12833">
    <property type="entry name" value="HTH_18"/>
    <property type="match status" value="1"/>
</dbReference>
<keyword evidence="3" id="KW-0804">Transcription</keyword>
<dbReference type="InterPro" id="IPR020449">
    <property type="entry name" value="Tscrpt_reg_AraC-type_HTH"/>
</dbReference>